<keyword evidence="1" id="KW-1133">Transmembrane helix</keyword>
<name>A0A1V9YES2_9STRA</name>
<dbReference type="InterPro" id="IPR052724">
    <property type="entry name" value="GT117_domain-containing"/>
</dbReference>
<protein>
    <recommendedName>
        <fullName evidence="4">DUF2723 domain-containing protein</fullName>
    </recommendedName>
</protein>
<dbReference type="PANTHER" id="PTHR16214">
    <property type="entry name" value="TRANSMEMBRANE PROTEIN 260"/>
    <property type="match status" value="1"/>
</dbReference>
<gene>
    <name evidence="2" type="ORF">THRCLA_23096</name>
</gene>
<reference evidence="2 3" key="1">
    <citation type="journal article" date="2014" name="Genome Biol. Evol.">
        <title>The secreted proteins of Achlya hypogyna and Thraustotheca clavata identify the ancestral oomycete secretome and reveal gene acquisitions by horizontal gene transfer.</title>
        <authorList>
            <person name="Misner I."/>
            <person name="Blouin N."/>
            <person name="Leonard G."/>
            <person name="Richards T.A."/>
            <person name="Lane C.E."/>
        </authorList>
    </citation>
    <scope>NUCLEOTIDE SEQUENCE [LARGE SCALE GENOMIC DNA]</scope>
    <source>
        <strain evidence="2 3">ATCC 34112</strain>
    </source>
</reference>
<evidence type="ECO:0000313" key="2">
    <source>
        <dbReference type="EMBL" id="OQR84157.1"/>
    </source>
</evidence>
<feature type="transmembrane region" description="Helical" evidence="1">
    <location>
        <begin position="161"/>
        <end position="181"/>
    </location>
</feature>
<feature type="transmembrane region" description="Helical" evidence="1">
    <location>
        <begin position="201"/>
        <end position="220"/>
    </location>
</feature>
<organism evidence="2 3">
    <name type="scientific">Thraustotheca clavata</name>
    <dbReference type="NCBI Taxonomy" id="74557"/>
    <lineage>
        <taxon>Eukaryota</taxon>
        <taxon>Sar</taxon>
        <taxon>Stramenopiles</taxon>
        <taxon>Oomycota</taxon>
        <taxon>Saprolegniomycetes</taxon>
        <taxon>Saprolegniales</taxon>
        <taxon>Achlyaceae</taxon>
        <taxon>Thraustotheca</taxon>
    </lineage>
</organism>
<keyword evidence="3" id="KW-1185">Reference proteome</keyword>
<sequence>MSKLGSNIAPYDVWPALVSFGIALPVYASTAFPSVAGGDSGELVAEACIAGGGVAHPPGYPLFLMLLRKALEFKMKYSPAYIANLLNATYAAVAVGCITHFVYLYGNKKHGLAAITGGLMYAFTPLTWEYAVGAEVFALNNMLCGVLFVLCAIFRRTLSPWVAALGALICGLALCNQHTAILFEAPMIAWVLWHGRSVFRFYHIVFFALLFVAGLTPYLHMMEVAAIPRKGSWGNASSWMGLLRHLVREEY</sequence>
<evidence type="ECO:0000256" key="1">
    <source>
        <dbReference type="SAM" id="Phobius"/>
    </source>
</evidence>
<dbReference type="InterPro" id="IPR021280">
    <property type="entry name" value="TMEM260-like"/>
</dbReference>
<proteinExistence type="predicted"/>
<comment type="caution">
    <text evidence="2">The sequence shown here is derived from an EMBL/GenBank/DDBJ whole genome shotgun (WGS) entry which is preliminary data.</text>
</comment>
<evidence type="ECO:0008006" key="4">
    <source>
        <dbReference type="Google" id="ProtNLM"/>
    </source>
</evidence>
<accession>A0A1V9YES2</accession>
<feature type="transmembrane region" description="Helical" evidence="1">
    <location>
        <begin position="81"/>
        <end position="105"/>
    </location>
</feature>
<dbReference type="AlphaFoldDB" id="A0A1V9YES2"/>
<dbReference type="Proteomes" id="UP000243217">
    <property type="component" value="Unassembled WGS sequence"/>
</dbReference>
<dbReference type="Pfam" id="PF11028">
    <property type="entry name" value="TMEM260-like"/>
    <property type="match status" value="1"/>
</dbReference>
<keyword evidence="1" id="KW-0472">Membrane</keyword>
<dbReference type="EMBL" id="JNBS01004070">
    <property type="protein sequence ID" value="OQR84157.1"/>
    <property type="molecule type" value="Genomic_DNA"/>
</dbReference>
<dbReference type="PANTHER" id="PTHR16214:SF3">
    <property type="entry name" value="TRANSMEMBRANE PROTEIN 260"/>
    <property type="match status" value="1"/>
</dbReference>
<feature type="non-terminal residue" evidence="2">
    <location>
        <position position="251"/>
    </location>
</feature>
<evidence type="ECO:0000313" key="3">
    <source>
        <dbReference type="Proteomes" id="UP000243217"/>
    </source>
</evidence>
<keyword evidence="1" id="KW-0812">Transmembrane</keyword>
<feature type="transmembrane region" description="Helical" evidence="1">
    <location>
        <begin position="137"/>
        <end position="154"/>
    </location>
</feature>
<dbReference type="OrthoDB" id="197432at2759"/>